<dbReference type="PROSITE" id="PS01031">
    <property type="entry name" value="SHSP"/>
    <property type="match status" value="1"/>
</dbReference>
<keyword evidence="7" id="KW-1185">Reference proteome</keyword>
<feature type="non-terminal residue" evidence="6">
    <location>
        <position position="1"/>
    </location>
</feature>
<dbReference type="CDD" id="cd06464">
    <property type="entry name" value="ACD_sHsps-like"/>
    <property type="match status" value="1"/>
</dbReference>
<keyword evidence="4" id="KW-0472">Membrane</keyword>
<accession>A0AAV6N0Y3</accession>
<feature type="transmembrane region" description="Helical" evidence="4">
    <location>
        <begin position="158"/>
        <end position="177"/>
    </location>
</feature>
<comment type="caution">
    <text evidence="6">The sequence shown here is derived from an EMBL/GenBank/DDBJ whole genome shotgun (WGS) entry which is preliminary data.</text>
</comment>
<dbReference type="AlphaFoldDB" id="A0AAV6N0Y3"/>
<comment type="similarity">
    <text evidence="1 2">Belongs to the small heat shock protein (HSP20) family.</text>
</comment>
<protein>
    <submittedName>
        <fullName evidence="6">15.7 kDa heat shock protein, peroxisomal</fullName>
    </submittedName>
</protein>
<gene>
    <name evidence="6" type="primary">HSP15.7</name>
    <name evidence="6" type="ORF">SDJN03_15692</name>
</gene>
<proteinExistence type="inferred from homology"/>
<reference evidence="6 7" key="1">
    <citation type="journal article" date="2021" name="Hortic Res">
        <title>The domestication of Cucurbita argyrosperma as revealed by the genome of its wild relative.</title>
        <authorList>
            <person name="Barrera-Redondo J."/>
            <person name="Sanchez-de la Vega G."/>
            <person name="Aguirre-Liguori J.A."/>
            <person name="Castellanos-Morales G."/>
            <person name="Gutierrez-Guerrero Y.T."/>
            <person name="Aguirre-Dugua X."/>
            <person name="Aguirre-Planter E."/>
            <person name="Tenaillon M.I."/>
            <person name="Lira-Saade R."/>
            <person name="Eguiarte L.E."/>
        </authorList>
    </citation>
    <scope>NUCLEOTIDE SEQUENCE [LARGE SCALE GENOMIC DNA]</scope>
    <source>
        <strain evidence="6">JBR-2021</strain>
    </source>
</reference>
<dbReference type="Pfam" id="PF00011">
    <property type="entry name" value="HSP20"/>
    <property type="match status" value="1"/>
</dbReference>
<keyword evidence="4" id="KW-1133">Transmembrane helix</keyword>
<dbReference type="InterPro" id="IPR002068">
    <property type="entry name" value="A-crystallin/Hsp20_dom"/>
</dbReference>
<evidence type="ECO:0000259" key="5">
    <source>
        <dbReference type="PROSITE" id="PS01031"/>
    </source>
</evidence>
<sequence>MPMDSSFKSYRDFEPLLDCLHHPESHLLLVHLLGFTRNNLKVRVTSPDKLRISGERRLTDQATSTGKLRISGKRRLTSGKWLRFLDEIDIPEDADTNKISAKLEKGILYVTQPRKTSAVSSNNPPAQPSEPKAESQPPPTASTRGIGRVRRGEWLRRNMVNLALGAAAVFVIVYLNLTNNDHMEQQW</sequence>
<keyword evidence="6" id="KW-0346">Stress response</keyword>
<evidence type="ECO:0000256" key="4">
    <source>
        <dbReference type="SAM" id="Phobius"/>
    </source>
</evidence>
<feature type="region of interest" description="Disordered" evidence="3">
    <location>
        <begin position="114"/>
        <end position="148"/>
    </location>
</feature>
<keyword evidence="4" id="KW-0812">Transmembrane</keyword>
<evidence type="ECO:0000256" key="3">
    <source>
        <dbReference type="SAM" id="MobiDB-lite"/>
    </source>
</evidence>
<dbReference type="Proteomes" id="UP000685013">
    <property type="component" value="Chromosome 10"/>
</dbReference>
<dbReference type="EMBL" id="JAGKQH010000010">
    <property type="protein sequence ID" value="KAG6590269.1"/>
    <property type="molecule type" value="Genomic_DNA"/>
</dbReference>
<evidence type="ECO:0000313" key="7">
    <source>
        <dbReference type="Proteomes" id="UP000685013"/>
    </source>
</evidence>
<feature type="domain" description="SHSP" evidence="5">
    <location>
        <begin position="8"/>
        <end position="129"/>
    </location>
</feature>
<evidence type="ECO:0000313" key="6">
    <source>
        <dbReference type="EMBL" id="KAG6590269.1"/>
    </source>
</evidence>
<evidence type="ECO:0000256" key="2">
    <source>
        <dbReference type="RuleBase" id="RU003616"/>
    </source>
</evidence>
<dbReference type="PANTHER" id="PTHR43670:SF129">
    <property type="entry name" value="HSP20_ALPHA CRYSTALLIN FAMILY PROTEIN, EXPRESSED"/>
    <property type="match status" value="1"/>
</dbReference>
<dbReference type="PANTHER" id="PTHR43670">
    <property type="entry name" value="HEAT SHOCK PROTEIN 26"/>
    <property type="match status" value="1"/>
</dbReference>
<feature type="compositionally biased region" description="Polar residues" evidence="3">
    <location>
        <begin position="114"/>
        <end position="124"/>
    </location>
</feature>
<name>A0AAV6N0Y3_9ROSI</name>
<organism evidence="6 7">
    <name type="scientific">Cucurbita argyrosperma subsp. sororia</name>
    <dbReference type="NCBI Taxonomy" id="37648"/>
    <lineage>
        <taxon>Eukaryota</taxon>
        <taxon>Viridiplantae</taxon>
        <taxon>Streptophyta</taxon>
        <taxon>Embryophyta</taxon>
        <taxon>Tracheophyta</taxon>
        <taxon>Spermatophyta</taxon>
        <taxon>Magnoliopsida</taxon>
        <taxon>eudicotyledons</taxon>
        <taxon>Gunneridae</taxon>
        <taxon>Pentapetalae</taxon>
        <taxon>rosids</taxon>
        <taxon>fabids</taxon>
        <taxon>Cucurbitales</taxon>
        <taxon>Cucurbitaceae</taxon>
        <taxon>Cucurbiteae</taxon>
        <taxon>Cucurbita</taxon>
    </lineage>
</organism>
<dbReference type="GO" id="GO:0034605">
    <property type="term" value="P:cellular response to heat"/>
    <property type="evidence" value="ECO:0007669"/>
    <property type="project" value="TreeGrafter"/>
</dbReference>
<evidence type="ECO:0000256" key="1">
    <source>
        <dbReference type="PROSITE-ProRule" id="PRU00285"/>
    </source>
</evidence>